<feature type="signal peptide" evidence="1">
    <location>
        <begin position="1"/>
        <end position="29"/>
    </location>
</feature>
<evidence type="ECO:0000313" key="2">
    <source>
        <dbReference type="EMBL" id="VDC94786.1"/>
    </source>
</evidence>
<reference evidence="2" key="1">
    <citation type="submission" date="2018-11" db="EMBL/GenBank/DDBJ databases">
        <authorList>
            <consortium name="Genoscope - CEA"/>
            <person name="William W."/>
        </authorList>
    </citation>
    <scope>NUCLEOTIDE SEQUENCE</scope>
</reference>
<dbReference type="AlphaFoldDB" id="A0A3P6ALP6"/>
<dbReference type="EMBL" id="LR031872">
    <property type="protein sequence ID" value="VDC94786.1"/>
    <property type="molecule type" value="Genomic_DNA"/>
</dbReference>
<keyword evidence="1" id="KW-0732">Signal</keyword>
<evidence type="ECO:0008006" key="3">
    <source>
        <dbReference type="Google" id="ProtNLM"/>
    </source>
</evidence>
<feature type="chain" id="PRO_5018042391" description="Secreted protein" evidence="1">
    <location>
        <begin position="30"/>
        <end position="233"/>
    </location>
</feature>
<sequence length="233" mass="25408">MCYPALKKKSNSFCLLLCFLLRPTGSINGNLIFPRRPVASAGTKGSPALVSLFSFFCHCVHLVPLRYPQGFGLGIGHQEPSAAEEMRLRRFICFLWCFNEQGVIRFFSDGGSHYHGGESCSLSSQVGWSSISVPARVGDSLRLGLCPGSSYCLYTRRVLAARVFVCRFSTTSGFVAAIAAWSSLTSQHHLSLLELSVGVCDKLCADSGFQAKEYGGYGSFLARRDLGTCSFRV</sequence>
<protein>
    <recommendedName>
        <fullName evidence="3">Secreted protein</fullName>
    </recommendedName>
</protein>
<organism evidence="2">
    <name type="scientific">Brassica oleracea</name>
    <name type="common">Wild cabbage</name>
    <dbReference type="NCBI Taxonomy" id="3712"/>
    <lineage>
        <taxon>Eukaryota</taxon>
        <taxon>Viridiplantae</taxon>
        <taxon>Streptophyta</taxon>
        <taxon>Embryophyta</taxon>
        <taxon>Tracheophyta</taxon>
        <taxon>Spermatophyta</taxon>
        <taxon>Magnoliopsida</taxon>
        <taxon>eudicotyledons</taxon>
        <taxon>Gunneridae</taxon>
        <taxon>Pentapetalae</taxon>
        <taxon>rosids</taxon>
        <taxon>malvids</taxon>
        <taxon>Brassicales</taxon>
        <taxon>Brassicaceae</taxon>
        <taxon>Brassiceae</taxon>
        <taxon>Brassica</taxon>
    </lineage>
</organism>
<name>A0A3P6ALP6_BRAOL</name>
<proteinExistence type="predicted"/>
<gene>
    <name evidence="2" type="ORF">BOLC3T18128H</name>
</gene>
<evidence type="ECO:0000256" key="1">
    <source>
        <dbReference type="SAM" id="SignalP"/>
    </source>
</evidence>
<accession>A0A3P6ALP6</accession>